<evidence type="ECO:0000256" key="1">
    <source>
        <dbReference type="ARBA" id="ARBA00022475"/>
    </source>
</evidence>
<dbReference type="GO" id="GO:0005886">
    <property type="term" value="C:plasma membrane"/>
    <property type="evidence" value="ECO:0007669"/>
    <property type="project" value="UniProtKB-UniRule"/>
</dbReference>
<keyword evidence="3 9" id="KW-0540">Nuclease</keyword>
<dbReference type="CDD" id="cd22431">
    <property type="entry name" value="KH-I_RNaseY"/>
    <property type="match status" value="1"/>
</dbReference>
<dbReference type="NCBIfam" id="TIGR00277">
    <property type="entry name" value="HDIG"/>
    <property type="match status" value="1"/>
</dbReference>
<dbReference type="InterPro" id="IPR017705">
    <property type="entry name" value="Ribonuclease_Y"/>
</dbReference>
<keyword evidence="6 9" id="KW-0694">RNA-binding</keyword>
<evidence type="ECO:0000256" key="8">
    <source>
        <dbReference type="ARBA" id="ARBA00023136"/>
    </source>
</evidence>
<protein>
    <recommendedName>
        <fullName evidence="9 10">Ribonuclease Y</fullName>
        <shortName evidence="9">RNase Y</shortName>
        <ecNumber evidence="9 10">3.1.-.-</ecNumber>
    </recommendedName>
</protein>
<evidence type="ECO:0000256" key="11">
    <source>
        <dbReference type="SAM" id="Coils"/>
    </source>
</evidence>
<keyword evidence="2" id="KW-0812">Transmembrane</keyword>
<dbReference type="SMART" id="SM00471">
    <property type="entry name" value="HDc"/>
    <property type="match status" value="1"/>
</dbReference>
<sequence>MISIFFLAVCVVLAILGGAGFGFWLQRHLSNKRIGDANDLAQRIVEEARKEAQAQKKEILIQGQDELFNQKREMENEYKEQERELKSREKKLQDMSERLEEKMERVTQKEHDILAQEKEQTRKERKLEEQAEELACRLDEQERRLQEVSGLTAEEAKNRLFEEIEARTRHEAARMMRVIETEAKEAADRKAKEIIASAIQRYAGDYVGEQTVTAVSLPSEDMKGRIIGREGRNIRALEAATGVDLIIDDTPETVILSAYSPIRRQVARMALERLIQDGRIHPARIEDIVHKCEQELEVQVREVGEQATFDAGVHGIHPDIIRLLGQLKYRTSFTQNVLQHSLEVSALCGMMAAELGMDVKRAKRAGLLHDIGKAVDHEIEGSHALIGADIAKKYGEGKDIVHAIAAHHEDQHPETALAVLVQAADSLSGARPGARKELLENYVKRLEDLEGIAAGFSGVSKAYAIQAGRELRVMVNPDNVDDDAAYLLCRDIAGKIEENLTYPGQIRVTVIRERRTVSLAK</sequence>
<dbReference type="Pfam" id="PF12072">
    <property type="entry name" value="RNase_Y_N"/>
    <property type="match status" value="1"/>
</dbReference>
<evidence type="ECO:0000256" key="3">
    <source>
        <dbReference type="ARBA" id="ARBA00022722"/>
    </source>
</evidence>
<reference evidence="13" key="1">
    <citation type="journal article" date="2021" name="PeerJ">
        <title>Extensive microbial diversity within the chicken gut microbiome revealed by metagenomics and culture.</title>
        <authorList>
            <person name="Gilroy R."/>
            <person name="Ravi A."/>
            <person name="Getino M."/>
            <person name="Pursley I."/>
            <person name="Horton D.L."/>
            <person name="Alikhan N.F."/>
            <person name="Baker D."/>
            <person name="Gharbi K."/>
            <person name="Hall N."/>
            <person name="Watson M."/>
            <person name="Adriaenssens E.M."/>
            <person name="Foster-Nyarko E."/>
            <person name="Jarju S."/>
            <person name="Secka A."/>
            <person name="Antonio M."/>
            <person name="Oren A."/>
            <person name="Chaudhuri R.R."/>
            <person name="La Ragione R."/>
            <person name="Hildebrand F."/>
            <person name="Pallen M.J."/>
        </authorList>
    </citation>
    <scope>NUCLEOTIDE SEQUENCE</scope>
    <source>
        <strain evidence="13">CHK186-16707</strain>
    </source>
</reference>
<dbReference type="AlphaFoldDB" id="A0A9D2HDE4"/>
<keyword evidence="5 9" id="KW-0378">Hydrolase</keyword>
<keyword evidence="4 9" id="KW-0255">Endonuclease</keyword>
<comment type="caution">
    <text evidence="13">The sequence shown here is derived from an EMBL/GenBank/DDBJ whole genome shotgun (WGS) entry which is preliminary data.</text>
</comment>
<dbReference type="SMART" id="SM00322">
    <property type="entry name" value="KH"/>
    <property type="match status" value="1"/>
</dbReference>
<dbReference type="HAMAP" id="MF_00335">
    <property type="entry name" value="RNase_Y"/>
    <property type="match status" value="1"/>
</dbReference>
<dbReference type="PANTHER" id="PTHR12826:SF15">
    <property type="entry name" value="RIBONUCLEASE Y"/>
    <property type="match status" value="1"/>
</dbReference>
<name>A0A9D2HDE4_9BACT</name>
<proteinExistence type="inferred from homology"/>
<comment type="similarity">
    <text evidence="9">Belongs to the RNase Y family.</text>
</comment>
<dbReference type="FunFam" id="1.10.3210.10:FF:000022">
    <property type="entry name" value="Ribonuclease Y"/>
    <property type="match status" value="1"/>
</dbReference>
<dbReference type="InterPro" id="IPR004088">
    <property type="entry name" value="KH_dom_type_1"/>
</dbReference>
<comment type="function">
    <text evidence="9">Endoribonuclease that initiates mRNA decay.</text>
</comment>
<dbReference type="GO" id="GO:0004521">
    <property type="term" value="F:RNA endonuclease activity"/>
    <property type="evidence" value="ECO:0007669"/>
    <property type="project" value="UniProtKB-UniRule"/>
</dbReference>
<dbReference type="EMBL" id="DXAN01000003">
    <property type="protein sequence ID" value="HJA08020.1"/>
    <property type="molecule type" value="Genomic_DNA"/>
</dbReference>
<gene>
    <name evidence="9 13" type="primary">rny</name>
    <name evidence="13" type="ORF">H9962_02340</name>
</gene>
<dbReference type="InterPro" id="IPR006675">
    <property type="entry name" value="HDIG_dom"/>
</dbReference>
<evidence type="ECO:0000313" key="14">
    <source>
        <dbReference type="Proteomes" id="UP000824225"/>
    </source>
</evidence>
<dbReference type="NCBIfam" id="TIGR03319">
    <property type="entry name" value="RNase_Y"/>
    <property type="match status" value="1"/>
</dbReference>
<dbReference type="Gene3D" id="1.10.3210.10">
    <property type="entry name" value="Hypothetical protein af1432"/>
    <property type="match status" value="1"/>
</dbReference>
<keyword evidence="8" id="KW-0472">Membrane</keyword>
<dbReference type="InterPro" id="IPR004087">
    <property type="entry name" value="KH_dom"/>
</dbReference>
<evidence type="ECO:0000256" key="7">
    <source>
        <dbReference type="ARBA" id="ARBA00022989"/>
    </source>
</evidence>
<evidence type="ECO:0000256" key="9">
    <source>
        <dbReference type="HAMAP-Rule" id="MF_00335"/>
    </source>
</evidence>
<organism evidence="13 14">
    <name type="scientific">Candidatus Mailhella merdigallinarum</name>
    <dbReference type="NCBI Taxonomy" id="2838658"/>
    <lineage>
        <taxon>Bacteria</taxon>
        <taxon>Pseudomonadati</taxon>
        <taxon>Thermodesulfobacteriota</taxon>
        <taxon>Desulfovibrionia</taxon>
        <taxon>Desulfovibrionales</taxon>
        <taxon>Desulfovibrionaceae</taxon>
        <taxon>Mailhella</taxon>
    </lineage>
</organism>
<evidence type="ECO:0000256" key="10">
    <source>
        <dbReference type="NCBIfam" id="TIGR03319"/>
    </source>
</evidence>
<keyword evidence="1" id="KW-1003">Cell membrane</keyword>
<dbReference type="InterPro" id="IPR036612">
    <property type="entry name" value="KH_dom_type_1_sf"/>
</dbReference>
<evidence type="ECO:0000259" key="12">
    <source>
        <dbReference type="PROSITE" id="PS51831"/>
    </source>
</evidence>
<dbReference type="PANTHER" id="PTHR12826">
    <property type="entry name" value="RIBONUCLEASE Y"/>
    <property type="match status" value="1"/>
</dbReference>
<evidence type="ECO:0000256" key="6">
    <source>
        <dbReference type="ARBA" id="ARBA00022884"/>
    </source>
</evidence>
<dbReference type="InterPro" id="IPR022711">
    <property type="entry name" value="RNase_Y_N"/>
</dbReference>
<dbReference type="InterPro" id="IPR006674">
    <property type="entry name" value="HD_domain"/>
</dbReference>
<dbReference type="Pfam" id="PF01966">
    <property type="entry name" value="HD"/>
    <property type="match status" value="1"/>
</dbReference>
<dbReference type="InterPro" id="IPR003607">
    <property type="entry name" value="HD/PDEase_dom"/>
</dbReference>
<dbReference type="SUPFAM" id="SSF109604">
    <property type="entry name" value="HD-domain/PDEase-like"/>
    <property type="match status" value="1"/>
</dbReference>
<evidence type="ECO:0000256" key="5">
    <source>
        <dbReference type="ARBA" id="ARBA00022801"/>
    </source>
</evidence>
<reference evidence="13" key="2">
    <citation type="submission" date="2021-04" db="EMBL/GenBank/DDBJ databases">
        <authorList>
            <person name="Gilroy R."/>
        </authorList>
    </citation>
    <scope>NUCLEOTIDE SEQUENCE</scope>
    <source>
        <strain evidence="13">CHK186-16707</strain>
    </source>
</reference>
<keyword evidence="7" id="KW-1133">Transmembrane helix</keyword>
<dbReference type="PROSITE" id="PS50084">
    <property type="entry name" value="KH_TYPE_1"/>
    <property type="match status" value="1"/>
</dbReference>
<dbReference type="PROSITE" id="PS51831">
    <property type="entry name" value="HD"/>
    <property type="match status" value="1"/>
</dbReference>
<dbReference type="Gene3D" id="3.30.1370.10">
    <property type="entry name" value="K Homology domain, type 1"/>
    <property type="match status" value="1"/>
</dbReference>
<feature type="domain" description="HD" evidence="12">
    <location>
        <begin position="337"/>
        <end position="430"/>
    </location>
</feature>
<dbReference type="EC" id="3.1.-.-" evidence="9 10"/>
<accession>A0A9D2HDE4</accession>
<dbReference type="GO" id="GO:0003723">
    <property type="term" value="F:RNA binding"/>
    <property type="evidence" value="ECO:0007669"/>
    <property type="project" value="UniProtKB-UniRule"/>
</dbReference>
<dbReference type="GO" id="GO:0006402">
    <property type="term" value="P:mRNA catabolic process"/>
    <property type="evidence" value="ECO:0007669"/>
    <property type="project" value="UniProtKB-UniRule"/>
</dbReference>
<dbReference type="Pfam" id="PF00013">
    <property type="entry name" value="KH_1"/>
    <property type="match status" value="1"/>
</dbReference>
<keyword evidence="11" id="KW-0175">Coiled coil</keyword>
<feature type="coiled-coil region" evidence="11">
    <location>
        <begin position="38"/>
        <end position="151"/>
    </location>
</feature>
<dbReference type="CDD" id="cd00077">
    <property type="entry name" value="HDc"/>
    <property type="match status" value="1"/>
</dbReference>
<evidence type="ECO:0000313" key="13">
    <source>
        <dbReference type="EMBL" id="HJA08020.1"/>
    </source>
</evidence>
<dbReference type="GO" id="GO:0016787">
    <property type="term" value="F:hydrolase activity"/>
    <property type="evidence" value="ECO:0007669"/>
    <property type="project" value="UniProtKB-KW"/>
</dbReference>
<evidence type="ECO:0000256" key="4">
    <source>
        <dbReference type="ARBA" id="ARBA00022759"/>
    </source>
</evidence>
<dbReference type="Proteomes" id="UP000824225">
    <property type="component" value="Unassembled WGS sequence"/>
</dbReference>
<evidence type="ECO:0000256" key="2">
    <source>
        <dbReference type="ARBA" id="ARBA00022692"/>
    </source>
</evidence>
<dbReference type="SUPFAM" id="SSF54791">
    <property type="entry name" value="Eukaryotic type KH-domain (KH-domain type I)"/>
    <property type="match status" value="1"/>
</dbReference>